<comment type="subcellular location">
    <subcellularLocation>
        <location evidence="1">Secreted</location>
        <location evidence="1">Extracellular space</location>
    </subcellularLocation>
</comment>
<dbReference type="Pfam" id="PF14543">
    <property type="entry name" value="TAXi_N"/>
    <property type="match status" value="1"/>
</dbReference>
<evidence type="ECO:0000256" key="4">
    <source>
        <dbReference type="ARBA" id="ARBA00022729"/>
    </source>
</evidence>
<keyword evidence="3" id="KW-0964">Secreted</keyword>
<dbReference type="Proteomes" id="UP000289738">
    <property type="component" value="Chromosome B09"/>
</dbReference>
<evidence type="ECO:0000313" key="9">
    <source>
        <dbReference type="Proteomes" id="UP000464620"/>
    </source>
</evidence>
<dbReference type="GO" id="GO:0006508">
    <property type="term" value="P:proteolysis"/>
    <property type="evidence" value="ECO:0007669"/>
    <property type="project" value="InterPro"/>
</dbReference>
<dbReference type="Gramene" id="arahy.Tifrunner.gnm2.ann2.Ah19g347600.1">
    <property type="protein sequence ID" value="arahy.Tifrunner.gnm2.ann2.Ah19g347600.1-CDS"/>
    <property type="gene ID" value="arahy.Tifrunner.gnm2.ann2.Ah19g347600"/>
</dbReference>
<dbReference type="EMBL" id="SDMP01000019">
    <property type="protein sequence ID" value="RYQ91756.1"/>
    <property type="molecule type" value="Genomic_DNA"/>
</dbReference>
<evidence type="ECO:0000256" key="3">
    <source>
        <dbReference type="ARBA" id="ARBA00022525"/>
    </source>
</evidence>
<dbReference type="GO" id="GO:0004190">
    <property type="term" value="F:aspartic-type endopeptidase activity"/>
    <property type="evidence" value="ECO:0007669"/>
    <property type="project" value="InterPro"/>
</dbReference>
<reference evidence="6 9" key="2">
    <citation type="submission" date="2020-01" db="EMBL/GenBank/DDBJ databases">
        <title>Genome sequence of Arachis hypogaea, cultivar Shitouqi.</title>
        <authorList>
            <person name="Zhuang W."/>
            <person name="Chen H."/>
            <person name="Varshney R."/>
            <person name="Wang D."/>
            <person name="Ming R."/>
        </authorList>
    </citation>
    <scope>NUCLEOTIDE SEQUENCE [LARGE SCALE GENOMIC DNA]</scope>
    <source>
        <tissue evidence="6">Young leaf</tissue>
    </source>
</reference>
<sequence>MLVLFSKRNMIPSIRIILSLGSFLLLFISSTAAKTSFRPKALVLPVTKDISSSTPQYVTQIKQRTPLVTVNLTVDLGGGYVWVNCQHGYVSSTSKSVACGSAQCSLFGSSSCSGDKVKVCGGFPSNTVTGVSTSGDVRSDVVSVESTDGNSAGRAVTVPKFLFICGSDVVQKGLPKGVTGMAGFGRTKVSLPSQFSSAFSFSRKFAICLSSGTINSKGVIIFGDAPYNFGYLNSDLSKALNFTPLITNPVSTAPISSLGEPSYEYFIGVKSIVISDKEVPLNTSLLSINKNGVGGTKISTVNPYGILETSIYKAVSKAFVKAVGVKTVSPVSPFGTCFTQHEIGSSPMGPGVPDIKLVLQNGVVWDIIGANSMVQFSNIDVICLGFVDGGSKPKASQVGFVPMTGDQPTTSITIGGLQLENNLIQVDLARSRLGFRSIFSDHSNCANFNFTSSA</sequence>
<dbReference type="AlphaFoldDB" id="A0A444XQ96"/>
<dbReference type="Proteomes" id="UP000464620">
    <property type="component" value="Chromosome B09"/>
</dbReference>
<organism evidence="7 8">
    <name type="scientific">Arachis hypogaea</name>
    <name type="common">Peanut</name>
    <dbReference type="NCBI Taxonomy" id="3818"/>
    <lineage>
        <taxon>Eukaryota</taxon>
        <taxon>Viridiplantae</taxon>
        <taxon>Streptophyta</taxon>
        <taxon>Embryophyta</taxon>
        <taxon>Tracheophyta</taxon>
        <taxon>Spermatophyta</taxon>
        <taxon>Magnoliopsida</taxon>
        <taxon>eudicotyledons</taxon>
        <taxon>Gunneridae</taxon>
        <taxon>Pentapetalae</taxon>
        <taxon>rosids</taxon>
        <taxon>fabids</taxon>
        <taxon>Fabales</taxon>
        <taxon>Fabaceae</taxon>
        <taxon>Papilionoideae</taxon>
        <taxon>50 kb inversion clade</taxon>
        <taxon>dalbergioids sensu lato</taxon>
        <taxon>Dalbergieae</taxon>
        <taxon>Pterocarpus clade</taxon>
        <taxon>Arachis</taxon>
    </lineage>
</organism>
<keyword evidence="8" id="KW-1185">Reference proteome</keyword>
<dbReference type="InterPro" id="IPR001461">
    <property type="entry name" value="Aspartic_peptidase_A1"/>
</dbReference>
<name>A0A444XQ96_ARAHY</name>
<dbReference type="InterPro" id="IPR033121">
    <property type="entry name" value="PEPTIDASE_A1"/>
</dbReference>
<dbReference type="PANTHER" id="PTHR47965">
    <property type="entry name" value="ASPARTYL PROTEASE-RELATED"/>
    <property type="match status" value="1"/>
</dbReference>
<reference evidence="7 8" key="1">
    <citation type="submission" date="2019-01" db="EMBL/GenBank/DDBJ databases">
        <title>Sequencing of cultivated peanut Arachis hypogaea provides insights into genome evolution and oil improvement.</title>
        <authorList>
            <person name="Chen X."/>
        </authorList>
    </citation>
    <scope>NUCLEOTIDE SEQUENCE [LARGE SCALE GENOMIC DNA]</scope>
    <source>
        <strain evidence="8">cv. Fuhuasheng</strain>
        <strain evidence="7">GDAAS-fuhuasheng2018</strain>
        <tissue evidence="7">Leaves</tissue>
    </source>
</reference>
<dbReference type="STRING" id="3818.A0A444XQ96"/>
<dbReference type="GO" id="GO:0005576">
    <property type="term" value="C:extracellular region"/>
    <property type="evidence" value="ECO:0007669"/>
    <property type="project" value="UniProtKB-SubCell"/>
</dbReference>
<dbReference type="FunFam" id="2.40.70.10:FF:000045">
    <property type="entry name" value="Basic 7S globulin"/>
    <property type="match status" value="1"/>
</dbReference>
<proteinExistence type="inferred from homology"/>
<comment type="similarity">
    <text evidence="2">Belongs to the peptidase A1 family.</text>
</comment>
<accession>A0A444XQ96</accession>
<dbReference type="InterPro" id="IPR021109">
    <property type="entry name" value="Peptidase_aspartic_dom_sf"/>
</dbReference>
<dbReference type="PROSITE" id="PS51767">
    <property type="entry name" value="PEPTIDASE_A1"/>
    <property type="match status" value="1"/>
</dbReference>
<dbReference type="Gene3D" id="2.40.70.10">
    <property type="entry name" value="Acid Proteases"/>
    <property type="match status" value="2"/>
</dbReference>
<keyword evidence="4" id="KW-0732">Signal</keyword>
<evidence type="ECO:0000256" key="2">
    <source>
        <dbReference type="ARBA" id="ARBA00007447"/>
    </source>
</evidence>
<feature type="domain" description="Peptidase A1" evidence="5">
    <location>
        <begin position="57"/>
        <end position="436"/>
    </location>
</feature>
<dbReference type="OrthoDB" id="1904546at2759"/>
<dbReference type="PANTHER" id="PTHR47965:SF103">
    <property type="entry name" value="EUKARYOTIC ASPARTYL PROTEASE FAMILY PROTEIN"/>
    <property type="match status" value="1"/>
</dbReference>
<evidence type="ECO:0000313" key="7">
    <source>
        <dbReference type="EMBL" id="RYQ91756.1"/>
    </source>
</evidence>
<gene>
    <name evidence="7" type="ORF">Ahy_B09g097769</name>
    <name evidence="6" type="ORF">DS421_19g658910</name>
</gene>
<evidence type="ECO:0000256" key="1">
    <source>
        <dbReference type="ARBA" id="ARBA00004239"/>
    </source>
</evidence>
<protein>
    <submittedName>
        <fullName evidence="6">Basic 7S globulin</fullName>
    </submittedName>
</protein>
<dbReference type="SUPFAM" id="SSF50630">
    <property type="entry name" value="Acid proteases"/>
    <property type="match status" value="1"/>
</dbReference>
<dbReference type="FunFam" id="2.40.70.10:FF:000041">
    <property type="entry name" value="Basic 7S globulin"/>
    <property type="match status" value="1"/>
</dbReference>
<dbReference type="InterPro" id="IPR032861">
    <property type="entry name" value="TAXi_N"/>
</dbReference>
<evidence type="ECO:0000259" key="5">
    <source>
        <dbReference type="PROSITE" id="PS51767"/>
    </source>
</evidence>
<evidence type="ECO:0000313" key="8">
    <source>
        <dbReference type="Proteomes" id="UP000289738"/>
    </source>
</evidence>
<dbReference type="EMBL" id="CP031001">
    <property type="protein sequence ID" value="QHN78152.1"/>
    <property type="molecule type" value="Genomic_DNA"/>
</dbReference>
<dbReference type="Pfam" id="PF14541">
    <property type="entry name" value="TAXi_C"/>
    <property type="match status" value="1"/>
</dbReference>
<dbReference type="InterPro" id="IPR032799">
    <property type="entry name" value="TAXi_C"/>
</dbReference>
<dbReference type="SMR" id="A0A444XQ96"/>
<evidence type="ECO:0000313" key="6">
    <source>
        <dbReference type="EMBL" id="QHN78152.1"/>
    </source>
</evidence>